<evidence type="ECO:0000313" key="1">
    <source>
        <dbReference type="EMBL" id="QRV18066.1"/>
    </source>
</evidence>
<name>A0A8T8E9C4_9EURY</name>
<gene>
    <name evidence="1" type="ORF">JMJ58_24400</name>
</gene>
<dbReference type="EMBL" id="CP069193">
    <property type="protein sequence ID" value="QRV18066.1"/>
    <property type="molecule type" value="Genomic_DNA"/>
</dbReference>
<dbReference type="KEGG" id="hsal:JMJ58_24400"/>
<protein>
    <submittedName>
        <fullName evidence="1">Uncharacterized protein</fullName>
    </submittedName>
</protein>
<dbReference type="AlphaFoldDB" id="A0A8T8E9C4"/>
<dbReference type="OrthoDB" id="346428at2157"/>
<dbReference type="Proteomes" id="UP000637819">
    <property type="component" value="Plasmid pHTS96"/>
</dbReference>
<organism evidence="1 2">
    <name type="scientific">Haloterrigena salifodinae</name>
    <dbReference type="NCBI Taxonomy" id="2675099"/>
    <lineage>
        <taxon>Archaea</taxon>
        <taxon>Methanobacteriati</taxon>
        <taxon>Methanobacteriota</taxon>
        <taxon>Stenosarchaea group</taxon>
        <taxon>Halobacteria</taxon>
        <taxon>Halobacteriales</taxon>
        <taxon>Natrialbaceae</taxon>
        <taxon>Haloterrigena</taxon>
    </lineage>
</organism>
<evidence type="ECO:0000313" key="2">
    <source>
        <dbReference type="Proteomes" id="UP000637819"/>
    </source>
</evidence>
<accession>A0A8T8E9C4</accession>
<keyword evidence="1" id="KW-0614">Plasmid</keyword>
<proteinExistence type="predicted"/>
<reference evidence="1 2" key="1">
    <citation type="submission" date="2021-01" db="EMBL/GenBank/DDBJ databases">
        <title>Genome Sequence and Methylation Pattern of Haloterrigena salifodinae BOL5-1, An Extremely Halophilic Archaeon from a Bolivian Salt Mine.</title>
        <authorList>
            <person name="DasSarma P."/>
            <person name="Anton B.P."/>
            <person name="DasSarma S.L."/>
            <person name="von Ehrenheim H.A.L."/>
            <person name="Martinez F.L."/>
            <person name="Guzman D."/>
            <person name="Roberts R.J."/>
            <person name="DasSarma S."/>
        </authorList>
    </citation>
    <scope>NUCLEOTIDE SEQUENCE [LARGE SCALE GENOMIC DNA]</scope>
    <source>
        <strain evidence="1 2">BOL5-1</strain>
        <plasmid evidence="1 2">pHTS96</plasmid>
    </source>
</reference>
<dbReference type="GeneID" id="62878338"/>
<keyword evidence="2" id="KW-1185">Reference proteome</keyword>
<dbReference type="RefSeq" id="WP_204749968.1">
    <property type="nucleotide sequence ID" value="NZ_CP069193.1"/>
</dbReference>
<sequence length="489" mass="56196">MNEGQIEGVNQFLKKGFRLKQEEVPTPLGNTEFVREVLSDPNQCPKCDGPIKIIGRPEDSDGVFVTKCKKRREHIERTPREERIRYELSYETVFSCICESFGWEFLEFDSRSTLPRYLIGHTAEDIDICLIHTENRYEKTIKEVFDQAIRREQVTLLFTPRSSVKEIFEITEVFAVGPLVCPVPFENLERPDSIKESVINAKRSRDLTHQIEQQRGIEADSFLKKGDKNPLYIATELAYMRLLRENGELSVADGSRLEEICSAAFSHIATVLPGVGGEDDSGESLPDNIFRLPEDEAKGYDPILALVDTKSGTDANFAKELIERKHRGYIERVQRQPSLRDHTVAHTFVVFDVDGHQEIEFYNAMQQYYDADTVMVVLTSEALAYIVAAYFSAVTANELELAEGEFTDVIRPFFSRDRFYGDLTTDDRRRTRLDVDSDYPDHLRDEYVQKYIEKEQLIVVTGDMVDSHFRNTIDTKGRIEHILEGYLLA</sequence>
<geneLocation type="plasmid" evidence="1 2">
    <name>pHTS96</name>
</geneLocation>